<name>A0A1X6WV00_9MICO</name>
<dbReference type="PROSITE" id="PS51192">
    <property type="entry name" value="HELICASE_ATP_BIND_1"/>
    <property type="match status" value="1"/>
</dbReference>
<dbReference type="GO" id="GO:0004386">
    <property type="term" value="F:helicase activity"/>
    <property type="evidence" value="ECO:0007669"/>
    <property type="project" value="UniProtKB-KW"/>
</dbReference>
<dbReference type="OrthoDB" id="3229913at2"/>
<reference evidence="9 10" key="1">
    <citation type="submission" date="2017-02" db="EMBL/GenBank/DDBJ databases">
        <authorList>
            <person name="Peterson S.W."/>
        </authorList>
    </citation>
    <scope>NUCLEOTIDE SEQUENCE [LARGE SCALE GENOMIC DNA]</scope>
    <source>
        <strain evidence="9 10">CIP104813</strain>
    </source>
</reference>
<proteinExistence type="predicted"/>
<dbReference type="GO" id="GO:0003676">
    <property type="term" value="F:nucleic acid binding"/>
    <property type="evidence" value="ECO:0007669"/>
    <property type="project" value="InterPro"/>
</dbReference>
<dbReference type="SMART" id="SM00487">
    <property type="entry name" value="DEXDc"/>
    <property type="match status" value="1"/>
</dbReference>
<dbReference type="GO" id="GO:0055087">
    <property type="term" value="C:Ski complex"/>
    <property type="evidence" value="ECO:0007669"/>
    <property type="project" value="TreeGrafter"/>
</dbReference>
<dbReference type="Proteomes" id="UP000195981">
    <property type="component" value="Unassembled WGS sequence"/>
</dbReference>
<evidence type="ECO:0000259" key="7">
    <source>
        <dbReference type="PROSITE" id="PS51192"/>
    </source>
</evidence>
<dbReference type="RefSeq" id="WP_087102471.1">
    <property type="nucleotide sequence ID" value="NZ_FWFG01000025.1"/>
</dbReference>
<feature type="domain" description="Helicase ATP-binding" evidence="7">
    <location>
        <begin position="41"/>
        <end position="199"/>
    </location>
</feature>
<dbReference type="Pfam" id="PF26090">
    <property type="entry name" value="SH3_HelY"/>
    <property type="match status" value="1"/>
</dbReference>
<dbReference type="AlphaFoldDB" id="A0A1X6WV00"/>
<gene>
    <name evidence="9" type="ORF">FM110_02865</name>
</gene>
<dbReference type="PROSITE" id="PS51194">
    <property type="entry name" value="HELICASE_CTER"/>
    <property type="match status" value="1"/>
</dbReference>
<feature type="compositionally biased region" description="Basic residues" evidence="6">
    <location>
        <begin position="290"/>
        <end position="302"/>
    </location>
</feature>
<evidence type="ECO:0000313" key="9">
    <source>
        <dbReference type="EMBL" id="SLM89024.1"/>
    </source>
</evidence>
<feature type="compositionally biased region" description="Basic and acidic residues" evidence="6">
    <location>
        <begin position="715"/>
        <end position="725"/>
    </location>
</feature>
<dbReference type="GO" id="GO:0070478">
    <property type="term" value="P:nuclear-transcribed mRNA catabolic process, 3'-5' exonucleolytic nonsense-mediated decay"/>
    <property type="evidence" value="ECO:0007669"/>
    <property type="project" value="TreeGrafter"/>
</dbReference>
<dbReference type="InterPro" id="IPR012961">
    <property type="entry name" value="Ski2/MTR4_C"/>
</dbReference>
<dbReference type="EMBL" id="FWFG01000025">
    <property type="protein sequence ID" value="SLM89024.1"/>
    <property type="molecule type" value="Genomic_DNA"/>
</dbReference>
<organism evidence="9 10">
    <name type="scientific">Brachybacterium nesterenkovii</name>
    <dbReference type="NCBI Taxonomy" id="47847"/>
    <lineage>
        <taxon>Bacteria</taxon>
        <taxon>Bacillati</taxon>
        <taxon>Actinomycetota</taxon>
        <taxon>Actinomycetes</taxon>
        <taxon>Micrococcales</taxon>
        <taxon>Dermabacteraceae</taxon>
        <taxon>Brachybacterium</taxon>
    </lineage>
</organism>
<keyword evidence="3 9" id="KW-0347">Helicase</keyword>
<feature type="coiled-coil region" evidence="5">
    <location>
        <begin position="593"/>
        <end position="620"/>
    </location>
</feature>
<sequence length="980" mass="106278">MTSPSERYAAWSAERRIQGTELDRFRDRFAFDLDPFQVTACTALQDGRSVLVAAPTGAGKTVVGEFAVQLALAGGRKVFYTAPIKALSNQKHGELVEWLGAEKVGLLTGDVSVRPEAPVVVMTTEVLRNMLYAGSSALDGLGFVVMDEVHYLADRLRGPVWEEVIIQLPPTVQLVSLSATVSNAEEFGAWLDEVRGSTAVIVSEARPVPLWQHVLVGDELMDLFVDDAGRAVVSQGPGARGERRVNPDLERLGSITARIGDGPGGRGGRGHDGHGGARQGGGRGRDPRGRRGTQGRHRRRGRGPRDDGPRQDGPRGGAPRHGGGEERSARAPGRPLRRPDVLAVLDEAGLLPAICFIFSRAGCDGAVRQCTMAHVRLTSPAERSRIRAVLDERLARIPFEDEDVLAIPAFRRAAENGYAAHHAGMLPLLKSVVEELFAAGLIKAVFATETLALGINMPARSVVLEKLSKYNGVEHADLTPGEFTQLTGRAGRRGIDVEGHAVVIAGPGFDADAVASLASRRTYPLRSAFRPTYNMAVNLLDRYDVRAARESLEMSFAQFQADRSVVGLARRARELEETEAAYREALDCERGDIREYAALLEQISEREKTLSRERAAADRDRARSTLAGLRRGDVLALPGGKRQGFAVVVGIDKAVLGGPEVLLLGTEGRLRTLRPGDVPAPPAVVDTMRVPAPDRLSKPRTRKDTAAALRQRLAGRHENPRESVRRAGGRTPSTAATDERLQQLRETLRAHPCHACPDLDAHLRWISRARSVEKERASVLRRVEGRTSSLARRFDQVCALLLELGYLEGHGEDLRPTAGGLRLRRLFSDRDLLIAECLEQGLWTDLDPAALAAMASAMCYEARREGADSAELPADEPFVRALEQTLRAAERLAAAERRHGLDATAAPDPGIAAVMHRWALGSHYAVAVGSTALPAGDFVRQCRQVIDLLDQLVPVPGIGPTARAAIDRVRRGFVSQEVDL</sequence>
<keyword evidence="10" id="KW-1185">Reference proteome</keyword>
<dbReference type="SMART" id="SM01142">
    <property type="entry name" value="DSHCT"/>
    <property type="match status" value="1"/>
</dbReference>
<feature type="compositionally biased region" description="Basic and acidic residues" evidence="6">
    <location>
        <begin position="240"/>
        <end position="251"/>
    </location>
</feature>
<dbReference type="GO" id="GO:0005524">
    <property type="term" value="F:ATP binding"/>
    <property type="evidence" value="ECO:0007669"/>
    <property type="project" value="UniProtKB-KW"/>
</dbReference>
<evidence type="ECO:0000256" key="1">
    <source>
        <dbReference type="ARBA" id="ARBA00022741"/>
    </source>
</evidence>
<evidence type="ECO:0000256" key="3">
    <source>
        <dbReference type="ARBA" id="ARBA00022806"/>
    </source>
</evidence>
<feature type="region of interest" description="Disordered" evidence="6">
    <location>
        <begin position="711"/>
        <end position="736"/>
    </location>
</feature>
<dbReference type="PANTHER" id="PTHR12131">
    <property type="entry name" value="ATP-DEPENDENT RNA AND DNA HELICASE"/>
    <property type="match status" value="1"/>
</dbReference>
<dbReference type="Gene3D" id="1.10.3380.30">
    <property type="match status" value="1"/>
</dbReference>
<protein>
    <submittedName>
        <fullName evidence="9">Putative helicase</fullName>
    </submittedName>
</protein>
<dbReference type="Pfam" id="PF00270">
    <property type="entry name" value="DEAD"/>
    <property type="match status" value="1"/>
</dbReference>
<dbReference type="GO" id="GO:0016787">
    <property type="term" value="F:hydrolase activity"/>
    <property type="evidence" value="ECO:0007669"/>
    <property type="project" value="UniProtKB-KW"/>
</dbReference>
<dbReference type="PANTHER" id="PTHR12131:SF1">
    <property type="entry name" value="ATP-DEPENDENT RNA HELICASE SUPV3L1, MITOCHONDRIAL-RELATED"/>
    <property type="match status" value="1"/>
</dbReference>
<dbReference type="SUPFAM" id="SSF52540">
    <property type="entry name" value="P-loop containing nucleoside triphosphate hydrolases"/>
    <property type="match status" value="1"/>
</dbReference>
<keyword evidence="2" id="KW-0378">Hydrolase</keyword>
<dbReference type="CDD" id="cd18795">
    <property type="entry name" value="SF2_C_Ski2"/>
    <property type="match status" value="1"/>
</dbReference>
<evidence type="ECO:0000256" key="6">
    <source>
        <dbReference type="SAM" id="MobiDB-lite"/>
    </source>
</evidence>
<evidence type="ECO:0000259" key="8">
    <source>
        <dbReference type="PROSITE" id="PS51194"/>
    </source>
</evidence>
<dbReference type="InterPro" id="IPR058621">
    <property type="entry name" value="SH3_HelY"/>
</dbReference>
<keyword evidence="5" id="KW-0175">Coiled coil</keyword>
<accession>A0A1X6WV00</accession>
<keyword evidence="1" id="KW-0547">Nucleotide-binding</keyword>
<dbReference type="Gene3D" id="3.40.50.300">
    <property type="entry name" value="P-loop containing nucleotide triphosphate hydrolases"/>
    <property type="match status" value="2"/>
</dbReference>
<dbReference type="InterPro" id="IPR050699">
    <property type="entry name" value="RNA-DNA_Helicase"/>
</dbReference>
<evidence type="ECO:0000313" key="10">
    <source>
        <dbReference type="Proteomes" id="UP000195981"/>
    </source>
</evidence>
<feature type="domain" description="Helicase C-terminal" evidence="8">
    <location>
        <begin position="340"/>
        <end position="541"/>
    </location>
</feature>
<evidence type="ECO:0000256" key="5">
    <source>
        <dbReference type="SAM" id="Coils"/>
    </source>
</evidence>
<evidence type="ECO:0000256" key="4">
    <source>
        <dbReference type="ARBA" id="ARBA00022840"/>
    </source>
</evidence>
<dbReference type="InterPro" id="IPR001650">
    <property type="entry name" value="Helicase_C-like"/>
</dbReference>
<dbReference type="InterPro" id="IPR027417">
    <property type="entry name" value="P-loop_NTPase"/>
</dbReference>
<dbReference type="SMART" id="SM00490">
    <property type="entry name" value="HELICc"/>
    <property type="match status" value="1"/>
</dbReference>
<keyword evidence="4" id="KW-0067">ATP-binding</keyword>
<dbReference type="InterPro" id="IPR011545">
    <property type="entry name" value="DEAD/DEAH_box_helicase_dom"/>
</dbReference>
<feature type="region of interest" description="Disordered" evidence="6">
    <location>
        <begin position="233"/>
        <end position="335"/>
    </location>
</feature>
<feature type="compositionally biased region" description="Basic and acidic residues" evidence="6">
    <location>
        <begin position="303"/>
        <end position="313"/>
    </location>
</feature>
<dbReference type="Pfam" id="PF08148">
    <property type="entry name" value="DSHCT"/>
    <property type="match status" value="1"/>
</dbReference>
<dbReference type="InterPro" id="IPR014001">
    <property type="entry name" value="Helicase_ATP-bd"/>
</dbReference>
<evidence type="ECO:0000256" key="2">
    <source>
        <dbReference type="ARBA" id="ARBA00022801"/>
    </source>
</evidence>